<protein>
    <recommendedName>
        <fullName evidence="2">Coenzyme Q-binding protein COQ10 START domain-containing protein</fullName>
    </recommendedName>
</protein>
<dbReference type="AlphaFoldDB" id="A0A939QJ41"/>
<dbReference type="EMBL" id="JAGFBF010000004">
    <property type="protein sequence ID" value="MBO2989719.1"/>
    <property type="molecule type" value="Genomic_DNA"/>
</dbReference>
<feature type="compositionally biased region" description="Basic and acidic residues" evidence="1">
    <location>
        <begin position="163"/>
        <end position="175"/>
    </location>
</feature>
<organism evidence="3 4">
    <name type="scientific">Leucobacter tardus</name>
    <dbReference type="NCBI Taxonomy" id="501483"/>
    <lineage>
        <taxon>Bacteria</taxon>
        <taxon>Bacillati</taxon>
        <taxon>Actinomycetota</taxon>
        <taxon>Actinomycetes</taxon>
        <taxon>Micrococcales</taxon>
        <taxon>Microbacteriaceae</taxon>
        <taxon>Leucobacter</taxon>
    </lineage>
</organism>
<dbReference type="PANTHER" id="PTHR33824">
    <property type="entry name" value="POLYKETIDE CYCLASE/DEHYDRASE AND LIPID TRANSPORT SUPERFAMILY PROTEIN"/>
    <property type="match status" value="1"/>
</dbReference>
<dbReference type="InterPro" id="IPR005031">
    <property type="entry name" value="COQ10_START"/>
</dbReference>
<feature type="compositionally biased region" description="Basic and acidic residues" evidence="1">
    <location>
        <begin position="205"/>
        <end position="214"/>
    </location>
</feature>
<feature type="region of interest" description="Disordered" evidence="1">
    <location>
        <begin position="158"/>
        <end position="233"/>
    </location>
</feature>
<evidence type="ECO:0000256" key="1">
    <source>
        <dbReference type="SAM" id="MobiDB-lite"/>
    </source>
</evidence>
<accession>A0A939QJ41</accession>
<comment type="caution">
    <text evidence="3">The sequence shown here is derived from an EMBL/GenBank/DDBJ whole genome shotgun (WGS) entry which is preliminary data.</text>
</comment>
<dbReference type="Gene3D" id="3.30.530.20">
    <property type="match status" value="1"/>
</dbReference>
<proteinExistence type="predicted"/>
<evidence type="ECO:0000313" key="3">
    <source>
        <dbReference type="EMBL" id="MBO2989719.1"/>
    </source>
</evidence>
<reference evidence="3" key="1">
    <citation type="submission" date="2021-03" db="EMBL/GenBank/DDBJ databases">
        <title>Leucobacter chromiisoli sp. nov., isolated from chromium-containing soil of chemical plant.</title>
        <authorList>
            <person name="Xu Z."/>
        </authorList>
    </citation>
    <scope>NUCLEOTIDE SEQUENCE</scope>
    <source>
        <strain evidence="3">K 70/01</strain>
    </source>
</reference>
<dbReference type="PANTHER" id="PTHR33824:SF7">
    <property type="entry name" value="POLYKETIDE CYCLASE_DEHYDRASE AND LIPID TRANSPORT SUPERFAMILY PROTEIN"/>
    <property type="match status" value="1"/>
</dbReference>
<dbReference type="RefSeq" id="WP_208238137.1">
    <property type="nucleotide sequence ID" value="NZ_BAAAQU010000001.1"/>
</dbReference>
<keyword evidence="4" id="KW-1185">Reference proteome</keyword>
<dbReference type="Proteomes" id="UP000668403">
    <property type="component" value="Unassembled WGS sequence"/>
</dbReference>
<dbReference type="InterPro" id="IPR023393">
    <property type="entry name" value="START-like_dom_sf"/>
</dbReference>
<dbReference type="SUPFAM" id="SSF55961">
    <property type="entry name" value="Bet v1-like"/>
    <property type="match status" value="1"/>
</dbReference>
<name>A0A939QJ41_9MICO</name>
<dbReference type="InterPro" id="IPR047137">
    <property type="entry name" value="ORF3"/>
</dbReference>
<sequence>MSTDSGSAVIDLKAPISAVYQAWTRFETYPLFMHQVKGIVQISDKVLRWRVAFEDLELGFDATILDRVPRRKLSWRNLGPFLHSGRVDLRSLSEERSRIRLMMLWDRRILVDPAGHRHLVDDTRVANQLASFAKLFLDGTIGYRVPALIGGTSAFSRGPITTAHDEASNETEGQRMTRRRAERWDREIRRSGHQYAPTEATSLRRKAETDRVDLEEQVLPADFRQTESISQSD</sequence>
<evidence type="ECO:0000259" key="2">
    <source>
        <dbReference type="Pfam" id="PF03364"/>
    </source>
</evidence>
<dbReference type="Pfam" id="PF03364">
    <property type="entry name" value="Polyketide_cyc"/>
    <property type="match status" value="1"/>
</dbReference>
<feature type="domain" description="Coenzyme Q-binding protein COQ10 START" evidence="2">
    <location>
        <begin position="13"/>
        <end position="76"/>
    </location>
</feature>
<evidence type="ECO:0000313" key="4">
    <source>
        <dbReference type="Proteomes" id="UP000668403"/>
    </source>
</evidence>
<gene>
    <name evidence="3" type="ORF">J4H85_06885</name>
</gene>